<dbReference type="OMA" id="WAKTSER"/>
<name>C4JGJ5_UNCRE</name>
<evidence type="ECO:0000256" key="1">
    <source>
        <dbReference type="SAM" id="MobiDB-lite"/>
    </source>
</evidence>
<organism evidence="2 3">
    <name type="scientific">Uncinocarpus reesii (strain UAMH 1704)</name>
    <dbReference type="NCBI Taxonomy" id="336963"/>
    <lineage>
        <taxon>Eukaryota</taxon>
        <taxon>Fungi</taxon>
        <taxon>Dikarya</taxon>
        <taxon>Ascomycota</taxon>
        <taxon>Pezizomycotina</taxon>
        <taxon>Eurotiomycetes</taxon>
        <taxon>Eurotiomycetidae</taxon>
        <taxon>Onygenales</taxon>
        <taxon>Onygenaceae</taxon>
        <taxon>Uncinocarpus</taxon>
    </lineage>
</organism>
<dbReference type="AlphaFoldDB" id="C4JGJ5"/>
<dbReference type="Proteomes" id="UP000002058">
    <property type="component" value="Unassembled WGS sequence"/>
</dbReference>
<evidence type="ECO:0000313" key="3">
    <source>
        <dbReference type="Proteomes" id="UP000002058"/>
    </source>
</evidence>
<dbReference type="GeneID" id="8439870"/>
<dbReference type="STRING" id="336963.C4JGJ5"/>
<dbReference type="HOGENOM" id="CLU_734033_0_0_1"/>
<dbReference type="eggNOG" id="ENOG502T4EC">
    <property type="taxonomic scope" value="Eukaryota"/>
</dbReference>
<dbReference type="RefSeq" id="XP_002541670.1">
    <property type="nucleotide sequence ID" value="XM_002541624.1"/>
</dbReference>
<dbReference type="EMBL" id="CH476615">
    <property type="protein sequence ID" value="EEP76337.1"/>
    <property type="molecule type" value="Genomic_DNA"/>
</dbReference>
<feature type="compositionally biased region" description="Basic and acidic residues" evidence="1">
    <location>
        <begin position="408"/>
        <end position="418"/>
    </location>
</feature>
<dbReference type="KEGG" id="ure:UREG_01186"/>
<protein>
    <submittedName>
        <fullName evidence="2">Uncharacterized protein</fullName>
    </submittedName>
</protein>
<evidence type="ECO:0000313" key="2">
    <source>
        <dbReference type="EMBL" id="EEP76337.1"/>
    </source>
</evidence>
<keyword evidence="3" id="KW-1185">Reference proteome</keyword>
<reference evidence="3" key="1">
    <citation type="journal article" date="2009" name="Genome Res.">
        <title>Comparative genomic analyses of the human fungal pathogens Coccidioides and their relatives.</title>
        <authorList>
            <person name="Sharpton T.J."/>
            <person name="Stajich J.E."/>
            <person name="Rounsley S.D."/>
            <person name="Gardner M.J."/>
            <person name="Wortman J.R."/>
            <person name="Jordar V.S."/>
            <person name="Maiti R."/>
            <person name="Kodira C.D."/>
            <person name="Neafsey D.E."/>
            <person name="Zeng Q."/>
            <person name="Hung C.-Y."/>
            <person name="McMahan C."/>
            <person name="Muszewska A."/>
            <person name="Grynberg M."/>
            <person name="Mandel M.A."/>
            <person name="Kellner E.M."/>
            <person name="Barker B.M."/>
            <person name="Galgiani J.N."/>
            <person name="Orbach M.J."/>
            <person name="Kirkland T.N."/>
            <person name="Cole G.T."/>
            <person name="Henn M.R."/>
            <person name="Birren B.W."/>
            <person name="Taylor J.W."/>
        </authorList>
    </citation>
    <scope>NUCLEOTIDE SEQUENCE [LARGE SCALE GENOMIC DNA]</scope>
    <source>
        <strain evidence="3">UAMH 1704</strain>
    </source>
</reference>
<proteinExistence type="predicted"/>
<gene>
    <name evidence="2" type="ORF">UREG_01186</name>
</gene>
<feature type="region of interest" description="Disordered" evidence="1">
    <location>
        <begin position="386"/>
        <end position="435"/>
    </location>
</feature>
<sequence length="435" mass="49581">MEGSLPRSAPLVNELAMSTDQRELDGAAREVIDQSFAIIINASKHHRSLQEKAIAREFKMQRDYTDIRFEALERQLISVNCGLHGRFGDIDRQFGGMSNQFGNMDRQFGGMGSRFKTVDERFREVEQRFAEMEHVMDRLSATTMNSKADRPMRALHPISAYQPDRGYHVHEDFPKTVGHFWNLKKKSRLPQLISLSLFYGVSRDELIEPVMSQEHSVEQVQQYAALTRKELIERFPESAHMALADRFGLKYHKVAAFMSRLGDYRFQSPRKRSATDEATEAPCKVVRTEIVPQSCVDITSEAHCPAPRFVPFSENEIVPLEFLVSNTPSTVESVYSDRTQLGWEETVDRQKLNAVLAVEAEEIRREEDRKFEERFTASLPYVILPAPPVSVTDSAPDSPYHPEAASEASREKDPKCDDDQQPIPVEPGSPRSMQT</sequence>
<dbReference type="OrthoDB" id="4833301at2759"/>
<dbReference type="VEuPathDB" id="FungiDB:UREG_01186"/>
<dbReference type="InParanoid" id="C4JGJ5"/>
<accession>C4JGJ5</accession>